<evidence type="ECO:0000313" key="2">
    <source>
        <dbReference type="Proteomes" id="UP001152523"/>
    </source>
</evidence>
<reference evidence="1" key="1">
    <citation type="submission" date="2022-07" db="EMBL/GenBank/DDBJ databases">
        <authorList>
            <person name="Macas J."/>
            <person name="Novak P."/>
            <person name="Neumann P."/>
        </authorList>
    </citation>
    <scope>NUCLEOTIDE SEQUENCE</scope>
</reference>
<protein>
    <submittedName>
        <fullName evidence="1">Uncharacterized protein</fullName>
    </submittedName>
</protein>
<dbReference type="Proteomes" id="UP001152523">
    <property type="component" value="Unassembled WGS sequence"/>
</dbReference>
<accession>A0AAV0BXG5</accession>
<dbReference type="EMBL" id="CAMAPF010000002">
    <property type="protein sequence ID" value="CAH9050320.1"/>
    <property type="molecule type" value="Genomic_DNA"/>
</dbReference>
<sequence length="115" mass="13203">MVKSLATADVIGKMWALVCSSNLDSWQEQASFEDPTFLGEPNQMHTLGYLPLYKKSIWQNVWHWYSISHFQEPGVCVCVTYAHHIYSSDHTWRIQGTARPSLEVVVHPRASKEPD</sequence>
<proteinExistence type="predicted"/>
<organism evidence="1 2">
    <name type="scientific">Cuscuta epithymum</name>
    <dbReference type="NCBI Taxonomy" id="186058"/>
    <lineage>
        <taxon>Eukaryota</taxon>
        <taxon>Viridiplantae</taxon>
        <taxon>Streptophyta</taxon>
        <taxon>Embryophyta</taxon>
        <taxon>Tracheophyta</taxon>
        <taxon>Spermatophyta</taxon>
        <taxon>Magnoliopsida</taxon>
        <taxon>eudicotyledons</taxon>
        <taxon>Gunneridae</taxon>
        <taxon>Pentapetalae</taxon>
        <taxon>asterids</taxon>
        <taxon>lamiids</taxon>
        <taxon>Solanales</taxon>
        <taxon>Convolvulaceae</taxon>
        <taxon>Cuscuteae</taxon>
        <taxon>Cuscuta</taxon>
        <taxon>Cuscuta subgen. Cuscuta</taxon>
    </lineage>
</organism>
<evidence type="ECO:0000313" key="1">
    <source>
        <dbReference type="EMBL" id="CAH9050320.1"/>
    </source>
</evidence>
<gene>
    <name evidence="1" type="ORF">CEPIT_LOCUS60</name>
</gene>
<comment type="caution">
    <text evidence="1">The sequence shown here is derived from an EMBL/GenBank/DDBJ whole genome shotgun (WGS) entry which is preliminary data.</text>
</comment>
<name>A0AAV0BXG5_9ASTE</name>
<dbReference type="AlphaFoldDB" id="A0AAV0BXG5"/>
<keyword evidence="2" id="KW-1185">Reference proteome</keyword>